<proteinExistence type="predicted"/>
<gene>
    <name evidence="1" type="ORF">TCNE_LOCUS4236</name>
</gene>
<accession>A0A3P7F7X7</accession>
<organism evidence="1">
    <name type="scientific">Toxocara canis</name>
    <name type="common">Canine roundworm</name>
    <dbReference type="NCBI Taxonomy" id="6265"/>
    <lineage>
        <taxon>Eukaryota</taxon>
        <taxon>Metazoa</taxon>
        <taxon>Ecdysozoa</taxon>
        <taxon>Nematoda</taxon>
        <taxon>Chromadorea</taxon>
        <taxon>Rhabditida</taxon>
        <taxon>Spirurina</taxon>
        <taxon>Ascaridomorpha</taxon>
        <taxon>Ascaridoidea</taxon>
        <taxon>Toxocaridae</taxon>
        <taxon>Toxocara</taxon>
    </lineage>
</organism>
<dbReference type="AlphaFoldDB" id="A0A3P7F7X7"/>
<evidence type="ECO:0000313" key="1">
    <source>
        <dbReference type="EMBL" id="VDM29953.1"/>
    </source>
</evidence>
<sequence>MDADRRRTSERPTVNSVFAANSTEASNATDVRLAMFFLSQYSVREVTTANLKWRYARSADASRAKQTFDTDLISQSVYVLDSEDESTVSGPSIGDSLKITVVVVDVQLMLNNVELSGAIGQLKPSH</sequence>
<protein>
    <submittedName>
        <fullName evidence="1">Uncharacterized protein</fullName>
    </submittedName>
</protein>
<dbReference type="EMBL" id="UYWY01006721">
    <property type="protein sequence ID" value="VDM29953.1"/>
    <property type="molecule type" value="Genomic_DNA"/>
</dbReference>
<reference evidence="1" key="1">
    <citation type="submission" date="2018-11" db="EMBL/GenBank/DDBJ databases">
        <authorList>
            <consortium name="Pathogen Informatics"/>
        </authorList>
    </citation>
    <scope>NUCLEOTIDE SEQUENCE [LARGE SCALE GENOMIC DNA]</scope>
</reference>
<name>A0A3P7F7X7_TOXCA</name>